<proteinExistence type="predicted"/>
<protein>
    <submittedName>
        <fullName evidence="1">Uncharacterized protein</fullName>
    </submittedName>
</protein>
<reference evidence="1" key="1">
    <citation type="submission" date="2021-08" db="EMBL/GenBank/DDBJ databases">
        <title>The first chromosome-level gecko genome reveals the dynamic sex chromosomes of Neotropical dwarf geckos (Sphaerodactylidae: Sphaerodactylus).</title>
        <authorList>
            <person name="Pinto B.J."/>
            <person name="Keating S.E."/>
            <person name="Gamble T."/>
        </authorList>
    </citation>
    <scope>NUCLEOTIDE SEQUENCE</scope>
    <source>
        <strain evidence="1">TG3544</strain>
    </source>
</reference>
<keyword evidence="2" id="KW-1185">Reference proteome</keyword>
<dbReference type="EMBL" id="CM037621">
    <property type="protein sequence ID" value="KAH8001269.1"/>
    <property type="molecule type" value="Genomic_DNA"/>
</dbReference>
<name>A0ACB8F8V5_9SAUR</name>
<sequence length="169" mass="18576">MEATLEFPELLKERDDSTGKINGHDPALSKENDTGAVKNQHGDPSMEDSGQHPLDMSKTLGRQFEEYWETADTLSLEEQQRSLLAFMPLFLKAWDQSEGTISFPKIHFLAGEVSNLLVEEIRRNINGKSAGEPLFGKSGFVAPGSSCELCRIILAGCHGLATKEARGKV</sequence>
<dbReference type="Proteomes" id="UP000827872">
    <property type="component" value="Linkage Group LG08"/>
</dbReference>
<accession>A0ACB8F8V5</accession>
<gene>
    <name evidence="1" type="ORF">K3G42_003563</name>
</gene>
<evidence type="ECO:0000313" key="1">
    <source>
        <dbReference type="EMBL" id="KAH8001269.1"/>
    </source>
</evidence>
<comment type="caution">
    <text evidence="1">The sequence shown here is derived from an EMBL/GenBank/DDBJ whole genome shotgun (WGS) entry which is preliminary data.</text>
</comment>
<organism evidence="1 2">
    <name type="scientific">Sphaerodactylus townsendi</name>
    <dbReference type="NCBI Taxonomy" id="933632"/>
    <lineage>
        <taxon>Eukaryota</taxon>
        <taxon>Metazoa</taxon>
        <taxon>Chordata</taxon>
        <taxon>Craniata</taxon>
        <taxon>Vertebrata</taxon>
        <taxon>Euteleostomi</taxon>
        <taxon>Lepidosauria</taxon>
        <taxon>Squamata</taxon>
        <taxon>Bifurcata</taxon>
        <taxon>Gekkota</taxon>
        <taxon>Sphaerodactylidae</taxon>
        <taxon>Sphaerodactylus</taxon>
    </lineage>
</organism>
<evidence type="ECO:0000313" key="2">
    <source>
        <dbReference type="Proteomes" id="UP000827872"/>
    </source>
</evidence>